<protein>
    <submittedName>
        <fullName evidence="1">Uncharacterized protein</fullName>
    </submittedName>
</protein>
<proteinExistence type="predicted"/>
<dbReference type="Proteomes" id="UP001362999">
    <property type="component" value="Unassembled WGS sequence"/>
</dbReference>
<comment type="caution">
    <text evidence="1">The sequence shown here is derived from an EMBL/GenBank/DDBJ whole genome shotgun (WGS) entry which is preliminary data.</text>
</comment>
<sequence length="337" mass="36112">MSRGGGGGVSEFFLAGGVFVLLWTGMERSVVGLGFGSPSSDEGGGLPPSQRHPNMHMVVVRACPAGARRNALQPDEKSRRGACEWASLNRDSVSPDCGEDWSAERERRAKTAAWLLTLAAARHDSPGPGPGPRATARERKVSAASYPPVCARVLPQPRREMGCGVMRRLHAEARCARLGLRLTRYAIALRGENAYGVGVKRRRHGRFHSSPKMCAGDARADAGYEGEKAESVSSILPSAGKEKAEGGERGVPLLRYPYAAESESDALTSGGPSDGLHASVETKQILRLSDAPKADADMGRRVAALLSRLRSALIFYKPQKQSFELVTNREVASPKGR</sequence>
<accession>A0AAV9Z1E0</accession>
<keyword evidence="2" id="KW-1185">Reference proteome</keyword>
<dbReference type="AlphaFoldDB" id="A0AAV9Z1E0"/>
<name>A0AAV9Z1E0_9AGAR</name>
<reference evidence="1 2" key="1">
    <citation type="journal article" date="2024" name="J Genomics">
        <title>Draft genome sequencing and assembly of Favolaschia claudopus CIRM-BRFM 2984 isolated from oak limbs.</title>
        <authorList>
            <person name="Navarro D."/>
            <person name="Drula E."/>
            <person name="Chaduli D."/>
            <person name="Cazenave R."/>
            <person name="Ahrendt S."/>
            <person name="Wang J."/>
            <person name="Lipzen A."/>
            <person name="Daum C."/>
            <person name="Barry K."/>
            <person name="Grigoriev I.V."/>
            <person name="Favel A."/>
            <person name="Rosso M.N."/>
            <person name="Martin F."/>
        </authorList>
    </citation>
    <scope>NUCLEOTIDE SEQUENCE [LARGE SCALE GENOMIC DNA]</scope>
    <source>
        <strain evidence="1 2">CIRM-BRFM 2984</strain>
    </source>
</reference>
<organism evidence="1 2">
    <name type="scientific">Favolaschia claudopus</name>
    <dbReference type="NCBI Taxonomy" id="2862362"/>
    <lineage>
        <taxon>Eukaryota</taxon>
        <taxon>Fungi</taxon>
        <taxon>Dikarya</taxon>
        <taxon>Basidiomycota</taxon>
        <taxon>Agaricomycotina</taxon>
        <taxon>Agaricomycetes</taxon>
        <taxon>Agaricomycetidae</taxon>
        <taxon>Agaricales</taxon>
        <taxon>Marasmiineae</taxon>
        <taxon>Mycenaceae</taxon>
        <taxon>Favolaschia</taxon>
    </lineage>
</organism>
<gene>
    <name evidence="1" type="ORF">R3P38DRAFT_3380720</name>
</gene>
<dbReference type="EMBL" id="JAWWNJ010000244">
    <property type="protein sequence ID" value="KAK6967099.1"/>
    <property type="molecule type" value="Genomic_DNA"/>
</dbReference>
<evidence type="ECO:0000313" key="1">
    <source>
        <dbReference type="EMBL" id="KAK6967099.1"/>
    </source>
</evidence>
<evidence type="ECO:0000313" key="2">
    <source>
        <dbReference type="Proteomes" id="UP001362999"/>
    </source>
</evidence>